<reference evidence="2 3" key="1">
    <citation type="submission" date="2016-10" db="EMBL/GenBank/DDBJ databases">
        <authorList>
            <person name="de Groot N.N."/>
        </authorList>
    </citation>
    <scope>NUCLEOTIDE SEQUENCE [LARGE SCALE GENOMIC DNA]</scope>
    <source>
        <strain evidence="2 3">OGL-20</strain>
    </source>
</reference>
<dbReference type="GeneID" id="43371840"/>
<dbReference type="Proteomes" id="UP000182125">
    <property type="component" value="Unassembled WGS sequence"/>
</dbReference>
<evidence type="ECO:0000313" key="2">
    <source>
        <dbReference type="EMBL" id="SEV95233.1"/>
    </source>
</evidence>
<protein>
    <submittedName>
        <fullName evidence="2">Uncharacterized protein</fullName>
    </submittedName>
</protein>
<feature type="compositionally biased region" description="Acidic residues" evidence="1">
    <location>
        <begin position="38"/>
        <end position="48"/>
    </location>
</feature>
<proteinExistence type="predicted"/>
<feature type="compositionally biased region" description="Basic residues" evidence="1">
    <location>
        <begin position="22"/>
        <end position="31"/>
    </location>
</feature>
<name>A0A1I0N3L0_9EURY</name>
<organism evidence="2 3">
    <name type="scientific">Thermococcus thioreducens</name>
    <dbReference type="NCBI Taxonomy" id="277988"/>
    <lineage>
        <taxon>Archaea</taxon>
        <taxon>Methanobacteriati</taxon>
        <taxon>Methanobacteriota</taxon>
        <taxon>Thermococci</taxon>
        <taxon>Thermococcales</taxon>
        <taxon>Thermococcaceae</taxon>
        <taxon>Thermococcus</taxon>
    </lineage>
</organism>
<accession>A0A1I0N3L0</accession>
<dbReference type="AlphaFoldDB" id="A0A1I0N3L0"/>
<sequence length="48" mass="5708">MFVDRELELEFLERKGKERTPARGRRPKKSMKKGEGMMDLEDLEALVR</sequence>
<dbReference type="RefSeq" id="WP_157726977.1">
    <property type="nucleotide sequence ID" value="NZ_CP015105.1"/>
</dbReference>
<dbReference type="EMBL" id="FOIW01000001">
    <property type="protein sequence ID" value="SEV95233.1"/>
    <property type="molecule type" value="Genomic_DNA"/>
</dbReference>
<gene>
    <name evidence="2" type="ORF">SAMN05216170_1069</name>
</gene>
<evidence type="ECO:0000313" key="3">
    <source>
        <dbReference type="Proteomes" id="UP000182125"/>
    </source>
</evidence>
<evidence type="ECO:0000256" key="1">
    <source>
        <dbReference type="SAM" id="MobiDB-lite"/>
    </source>
</evidence>
<feature type="region of interest" description="Disordered" evidence="1">
    <location>
        <begin position="15"/>
        <end position="48"/>
    </location>
</feature>